<evidence type="ECO:0000313" key="4">
    <source>
        <dbReference type="Proteomes" id="UP000265520"/>
    </source>
</evidence>
<dbReference type="EMBL" id="LXQA010149677">
    <property type="protein sequence ID" value="MCI25836.1"/>
    <property type="molecule type" value="Genomic_DNA"/>
</dbReference>
<protein>
    <submittedName>
        <fullName evidence="3">Ser/thr protein kinase</fullName>
    </submittedName>
</protein>
<dbReference type="GO" id="GO:0016301">
    <property type="term" value="F:kinase activity"/>
    <property type="evidence" value="ECO:0007669"/>
    <property type="project" value="UniProtKB-KW"/>
</dbReference>
<evidence type="ECO:0000313" key="3">
    <source>
        <dbReference type="EMBL" id="MCI25836.1"/>
    </source>
</evidence>
<dbReference type="AlphaFoldDB" id="A0A392QQM6"/>
<evidence type="ECO:0000259" key="2">
    <source>
        <dbReference type="Pfam" id="PF14380"/>
    </source>
</evidence>
<sequence>GGNRRKYCGGVSNSISNTELICEEKIPKITINDVKYRILDWDDTTQKLTVAREDYSSGNVCAVNDNFKNSTFDNSLFQHYNNDVSNVTLLYNCDATANPQNPSLGSVDCGDSKIVVYTVVSAASGICTPSVIVVIPISVSRAGQLFTGNGIEEALKDGFDLKWTGNYGQCQGCIGSG</sequence>
<proteinExistence type="predicted"/>
<keyword evidence="3" id="KW-0808">Transferase</keyword>
<keyword evidence="3" id="KW-0418">Kinase</keyword>
<organism evidence="3 4">
    <name type="scientific">Trifolium medium</name>
    <dbReference type="NCBI Taxonomy" id="97028"/>
    <lineage>
        <taxon>Eukaryota</taxon>
        <taxon>Viridiplantae</taxon>
        <taxon>Streptophyta</taxon>
        <taxon>Embryophyta</taxon>
        <taxon>Tracheophyta</taxon>
        <taxon>Spermatophyta</taxon>
        <taxon>Magnoliopsida</taxon>
        <taxon>eudicotyledons</taxon>
        <taxon>Gunneridae</taxon>
        <taxon>Pentapetalae</taxon>
        <taxon>rosids</taxon>
        <taxon>fabids</taxon>
        <taxon>Fabales</taxon>
        <taxon>Fabaceae</taxon>
        <taxon>Papilionoideae</taxon>
        <taxon>50 kb inversion clade</taxon>
        <taxon>NPAAA clade</taxon>
        <taxon>Hologalegina</taxon>
        <taxon>IRL clade</taxon>
        <taxon>Trifolieae</taxon>
        <taxon>Trifolium</taxon>
    </lineage>
</organism>
<accession>A0A392QQM6</accession>
<evidence type="ECO:0000256" key="1">
    <source>
        <dbReference type="ARBA" id="ARBA00023180"/>
    </source>
</evidence>
<dbReference type="Proteomes" id="UP000265520">
    <property type="component" value="Unassembled WGS sequence"/>
</dbReference>
<dbReference type="InterPro" id="IPR032872">
    <property type="entry name" value="WAK_assoc_C"/>
</dbReference>
<dbReference type="PANTHER" id="PTHR33138">
    <property type="entry name" value="OS01G0690200 PROTEIN"/>
    <property type="match status" value="1"/>
</dbReference>
<comment type="caution">
    <text evidence="3">The sequence shown here is derived from an EMBL/GenBank/DDBJ whole genome shotgun (WGS) entry which is preliminary data.</text>
</comment>
<feature type="domain" description="Wall-associated receptor kinase C-terminal" evidence="2">
    <location>
        <begin position="124"/>
        <end position="176"/>
    </location>
</feature>
<name>A0A392QQM6_9FABA</name>
<keyword evidence="1" id="KW-0325">Glycoprotein</keyword>
<dbReference type="Pfam" id="PF14380">
    <property type="entry name" value="WAK_assoc"/>
    <property type="match status" value="1"/>
</dbReference>
<feature type="non-terminal residue" evidence="3">
    <location>
        <position position="1"/>
    </location>
</feature>
<dbReference type="PANTHER" id="PTHR33138:SF72">
    <property type="entry name" value="WALL-ASSOCIATED RECEPTOR KINASE CARBOXY-TERMINAL PROTEIN"/>
    <property type="match status" value="1"/>
</dbReference>
<reference evidence="3 4" key="1">
    <citation type="journal article" date="2018" name="Front. Plant Sci.">
        <title>Red Clover (Trifolium pratense) and Zigzag Clover (T. medium) - A Picture of Genomic Similarities and Differences.</title>
        <authorList>
            <person name="Dluhosova J."/>
            <person name="Istvanek J."/>
            <person name="Nedelnik J."/>
            <person name="Repkova J."/>
        </authorList>
    </citation>
    <scope>NUCLEOTIDE SEQUENCE [LARGE SCALE GENOMIC DNA]</scope>
    <source>
        <strain evidence="4">cv. 10/8</strain>
        <tissue evidence="3">Leaf</tissue>
    </source>
</reference>
<keyword evidence="4" id="KW-1185">Reference proteome</keyword>
<feature type="non-terminal residue" evidence="3">
    <location>
        <position position="177"/>
    </location>
</feature>